<evidence type="ECO:0000313" key="2">
    <source>
        <dbReference type="Proteomes" id="UP000798662"/>
    </source>
</evidence>
<gene>
    <name evidence="1" type="ORF">I4F81_007134</name>
</gene>
<evidence type="ECO:0000313" key="1">
    <source>
        <dbReference type="EMBL" id="KAK1864589.1"/>
    </source>
</evidence>
<reference evidence="1" key="1">
    <citation type="submission" date="2019-11" db="EMBL/GenBank/DDBJ databases">
        <title>Nori genome reveals adaptations in red seaweeds to the harsh intertidal environment.</title>
        <authorList>
            <person name="Wang D."/>
            <person name="Mao Y."/>
        </authorList>
    </citation>
    <scope>NUCLEOTIDE SEQUENCE</scope>
    <source>
        <tissue evidence="1">Gametophyte</tissue>
    </source>
</reference>
<comment type="caution">
    <text evidence="1">The sequence shown here is derived from an EMBL/GenBank/DDBJ whole genome shotgun (WGS) entry which is preliminary data.</text>
</comment>
<name>A0ACC3C2N4_PYRYE</name>
<sequence>MAIVSVAAVAAAAAATVGGSPPSLSPPSDRPGALPPRPPPATLAAAAKELRSSINTASRAAASLPAGDDAAYLAAVSPAYDAARVAAAAQSNEDTPFAFIDTEADLAAAVARLRATGGELAVDLEAHNTRTFQGFTCLIQVSSREEDLVFDALALRGVLGRHLHPLFADPTVPVVMHGADGDAAWLHRDFGLRLVGLYDTGQAARVLGLPSLSLSYLLSTYAGVASPAKKAYQMADWRMRPLPPGMLAYARSDTHSLLYIYDQLRMAVAAAVAAGTAPAVGAGGPGSGGRGWGGAAGGAAGVHGADVWARSAVIARTVHIKPAYDPGAARVVAARRGARLDPPRLRLLSALWAWRDATARDEDESTAYVAPEWALLGLAAAPARVLAVPASLVAAAVRKGAAAEVLRRHAPTLVALAGAVLAAPEPPLPSPSPTPPPPPPPVATATSAGAVAVPSASTPATAAAAAPRRPPAGAPGAAAVRPPAGHLFFSASDADSDSGSEEEAA</sequence>
<dbReference type="EMBL" id="CM020619">
    <property type="protein sequence ID" value="KAK1864589.1"/>
    <property type="molecule type" value="Genomic_DNA"/>
</dbReference>
<organism evidence="1 2">
    <name type="scientific">Pyropia yezoensis</name>
    <name type="common">Susabi-nori</name>
    <name type="synonym">Porphyra yezoensis</name>
    <dbReference type="NCBI Taxonomy" id="2788"/>
    <lineage>
        <taxon>Eukaryota</taxon>
        <taxon>Rhodophyta</taxon>
        <taxon>Bangiophyceae</taxon>
        <taxon>Bangiales</taxon>
        <taxon>Bangiaceae</taxon>
        <taxon>Pyropia</taxon>
    </lineage>
</organism>
<proteinExistence type="predicted"/>
<protein>
    <submittedName>
        <fullName evidence="1">Uncharacterized protein</fullName>
    </submittedName>
</protein>
<keyword evidence="2" id="KW-1185">Reference proteome</keyword>
<accession>A0ACC3C2N4</accession>
<dbReference type="Proteomes" id="UP000798662">
    <property type="component" value="Chromosome 2"/>
</dbReference>